<organism evidence="2 3">
    <name type="scientific">candidate division WWE3 bacterium CG10_big_fil_rev_8_21_14_0_10_32_10</name>
    <dbReference type="NCBI Taxonomy" id="1975090"/>
    <lineage>
        <taxon>Bacteria</taxon>
        <taxon>Katanobacteria</taxon>
    </lineage>
</organism>
<gene>
    <name evidence="2" type="ORF">COV24_01055</name>
</gene>
<proteinExistence type="predicted"/>
<dbReference type="AlphaFoldDB" id="A0A2H0RBF3"/>
<protein>
    <submittedName>
        <fullName evidence="2">Uncharacterized protein</fullName>
    </submittedName>
</protein>
<feature type="non-terminal residue" evidence="2">
    <location>
        <position position="1"/>
    </location>
</feature>
<name>A0A2H0RBF3_UNCKA</name>
<sequence>RGVGLLILSAFLLVYVFLKIKPDNFIIIFAFLILLLLFLLYFLSFFGFVISYRGEQRVWYLKKEAYKKIYTNSMFFSLFIVLILALRYLKQFNYVTIGALVVVLGFGYFLNKKG</sequence>
<keyword evidence="1" id="KW-0812">Transmembrane</keyword>
<feature type="transmembrane region" description="Helical" evidence="1">
    <location>
        <begin position="92"/>
        <end position="110"/>
    </location>
</feature>
<dbReference type="EMBL" id="PCXU01000011">
    <property type="protein sequence ID" value="PIR43813.1"/>
    <property type="molecule type" value="Genomic_DNA"/>
</dbReference>
<keyword evidence="1" id="KW-0472">Membrane</keyword>
<comment type="caution">
    <text evidence="2">The sequence shown here is derived from an EMBL/GenBank/DDBJ whole genome shotgun (WGS) entry which is preliminary data.</text>
</comment>
<evidence type="ECO:0000313" key="2">
    <source>
        <dbReference type="EMBL" id="PIR43813.1"/>
    </source>
</evidence>
<dbReference type="Proteomes" id="UP000230214">
    <property type="component" value="Unassembled WGS sequence"/>
</dbReference>
<feature type="transmembrane region" description="Helical" evidence="1">
    <location>
        <begin position="69"/>
        <end position="86"/>
    </location>
</feature>
<evidence type="ECO:0000313" key="3">
    <source>
        <dbReference type="Proteomes" id="UP000230214"/>
    </source>
</evidence>
<evidence type="ECO:0000256" key="1">
    <source>
        <dbReference type="SAM" id="Phobius"/>
    </source>
</evidence>
<accession>A0A2H0RBF3</accession>
<reference evidence="2 3" key="1">
    <citation type="submission" date="2017-09" db="EMBL/GenBank/DDBJ databases">
        <title>Depth-based differentiation of microbial function through sediment-hosted aquifers and enrichment of novel symbionts in the deep terrestrial subsurface.</title>
        <authorList>
            <person name="Probst A.J."/>
            <person name="Ladd B."/>
            <person name="Jarett J.K."/>
            <person name="Geller-Mcgrath D.E."/>
            <person name="Sieber C.M."/>
            <person name="Emerson J.B."/>
            <person name="Anantharaman K."/>
            <person name="Thomas B.C."/>
            <person name="Malmstrom R."/>
            <person name="Stieglmeier M."/>
            <person name="Klingl A."/>
            <person name="Woyke T."/>
            <person name="Ryan C.M."/>
            <person name="Banfield J.F."/>
        </authorList>
    </citation>
    <scope>NUCLEOTIDE SEQUENCE [LARGE SCALE GENOMIC DNA]</scope>
    <source>
        <strain evidence="2">CG10_big_fil_rev_8_21_14_0_10_32_10</strain>
    </source>
</reference>
<feature type="transmembrane region" description="Helical" evidence="1">
    <location>
        <begin position="28"/>
        <end position="49"/>
    </location>
</feature>
<keyword evidence="1" id="KW-1133">Transmembrane helix</keyword>